<keyword evidence="3" id="KW-1185">Reference proteome</keyword>
<dbReference type="EMBL" id="JAETWB010000007">
    <property type="protein sequence ID" value="MBL6079553.1"/>
    <property type="molecule type" value="Genomic_DNA"/>
</dbReference>
<feature type="region of interest" description="Disordered" evidence="1">
    <location>
        <begin position="1"/>
        <end position="21"/>
    </location>
</feature>
<feature type="compositionally biased region" description="Basic residues" evidence="1">
    <location>
        <begin position="1"/>
        <end position="12"/>
    </location>
</feature>
<dbReference type="RefSeq" id="WP_202832799.1">
    <property type="nucleotide sequence ID" value="NZ_JAETWB010000007.1"/>
</dbReference>
<dbReference type="Proteomes" id="UP000660885">
    <property type="component" value="Unassembled WGS sequence"/>
</dbReference>
<reference evidence="2 3" key="1">
    <citation type="submission" date="2021-01" db="EMBL/GenBank/DDBJ databases">
        <title>Belnapia mucosa sp. nov. and Belnapia arida sp. nov., isolated from the Tabernas Desert (Almeria, Spain).</title>
        <authorList>
            <person name="Molina-Menor E."/>
            <person name="Vidal-Verdu A."/>
            <person name="Calonge A."/>
            <person name="Satari L."/>
            <person name="Pereto J."/>
            <person name="Porcar M."/>
        </authorList>
    </citation>
    <scope>NUCLEOTIDE SEQUENCE [LARGE SCALE GENOMIC DNA]</scope>
    <source>
        <strain evidence="2 3">T18</strain>
    </source>
</reference>
<evidence type="ECO:0000313" key="2">
    <source>
        <dbReference type="EMBL" id="MBL6079553.1"/>
    </source>
</evidence>
<organism evidence="2 3">
    <name type="scientific">Belnapia arida</name>
    <dbReference type="NCBI Taxonomy" id="2804533"/>
    <lineage>
        <taxon>Bacteria</taxon>
        <taxon>Pseudomonadati</taxon>
        <taxon>Pseudomonadota</taxon>
        <taxon>Alphaproteobacteria</taxon>
        <taxon>Acetobacterales</taxon>
        <taxon>Roseomonadaceae</taxon>
        <taxon>Belnapia</taxon>
    </lineage>
</organism>
<sequence length="113" mass="12012">MTRPPRPAKPKGAKGQGRRVAQLETELAEARAKLARAEASLSEFEKGGVEAYAARRIAALEEGQQVARGQAVEAAIAKARAEGELKSLKDAIGKVPGFHGWLLRRAAAKLDKG</sequence>
<protein>
    <submittedName>
        <fullName evidence="2">Uncharacterized protein</fullName>
    </submittedName>
</protein>
<comment type="caution">
    <text evidence="2">The sequence shown here is derived from an EMBL/GenBank/DDBJ whole genome shotgun (WGS) entry which is preliminary data.</text>
</comment>
<evidence type="ECO:0000256" key="1">
    <source>
        <dbReference type="SAM" id="MobiDB-lite"/>
    </source>
</evidence>
<evidence type="ECO:0000313" key="3">
    <source>
        <dbReference type="Proteomes" id="UP000660885"/>
    </source>
</evidence>
<gene>
    <name evidence="2" type="ORF">JMJ56_16165</name>
</gene>
<name>A0ABS1U4F6_9PROT</name>
<proteinExistence type="predicted"/>
<accession>A0ABS1U4F6</accession>